<comment type="caution">
    <text evidence="10">The sequence shown here is derived from an EMBL/GenBank/DDBJ whole genome shotgun (WGS) entry which is preliminary data.</text>
</comment>
<evidence type="ECO:0000259" key="8">
    <source>
        <dbReference type="Pfam" id="PF06738"/>
    </source>
</evidence>
<evidence type="ECO:0000256" key="2">
    <source>
        <dbReference type="ARBA" id="ARBA00022692"/>
    </source>
</evidence>
<feature type="transmembrane region" description="Helical" evidence="7">
    <location>
        <begin position="424"/>
        <end position="445"/>
    </location>
</feature>
<evidence type="ECO:0000313" key="11">
    <source>
        <dbReference type="Proteomes" id="UP001212152"/>
    </source>
</evidence>
<feature type="transmembrane region" description="Helical" evidence="7">
    <location>
        <begin position="699"/>
        <end position="723"/>
    </location>
</feature>
<feature type="transmembrane region" description="Helical" evidence="7">
    <location>
        <begin position="539"/>
        <end position="562"/>
    </location>
</feature>
<evidence type="ECO:0000256" key="7">
    <source>
        <dbReference type="SAM" id="Phobius"/>
    </source>
</evidence>
<feature type="transmembrane region" description="Helical" evidence="7">
    <location>
        <begin position="659"/>
        <end position="678"/>
    </location>
</feature>
<evidence type="ECO:0008006" key="12">
    <source>
        <dbReference type="Google" id="ProtNLM"/>
    </source>
</evidence>
<evidence type="ECO:0000256" key="3">
    <source>
        <dbReference type="ARBA" id="ARBA00022989"/>
    </source>
</evidence>
<dbReference type="PANTHER" id="PTHR31082">
    <property type="entry name" value="PHEROMONE-REGULATED MEMBRANE PROTEIN 10"/>
    <property type="match status" value="1"/>
</dbReference>
<dbReference type="Pfam" id="PF06738">
    <property type="entry name" value="ThrE"/>
    <property type="match status" value="1"/>
</dbReference>
<name>A0AAD5TDM8_9FUNG</name>
<feature type="transmembrane region" description="Helical" evidence="7">
    <location>
        <begin position="477"/>
        <end position="494"/>
    </location>
</feature>
<dbReference type="GO" id="GO:0022857">
    <property type="term" value="F:transmembrane transporter activity"/>
    <property type="evidence" value="ECO:0007669"/>
    <property type="project" value="InterPro"/>
</dbReference>
<evidence type="ECO:0000256" key="4">
    <source>
        <dbReference type="ARBA" id="ARBA00023136"/>
    </source>
</evidence>
<dbReference type="PANTHER" id="PTHR31082:SF4">
    <property type="entry name" value="PHEROMONE-REGULATED MEMBRANE PROTEIN 10"/>
    <property type="match status" value="1"/>
</dbReference>
<evidence type="ECO:0000259" key="9">
    <source>
        <dbReference type="Pfam" id="PF12821"/>
    </source>
</evidence>
<feature type="transmembrane region" description="Helical" evidence="7">
    <location>
        <begin position="452"/>
        <end position="471"/>
    </location>
</feature>
<evidence type="ECO:0000313" key="10">
    <source>
        <dbReference type="EMBL" id="KAJ3172817.1"/>
    </source>
</evidence>
<dbReference type="InterPro" id="IPR010619">
    <property type="entry name" value="ThrE-like_N"/>
</dbReference>
<feature type="transmembrane region" description="Helical" evidence="7">
    <location>
        <begin position="583"/>
        <end position="600"/>
    </location>
</feature>
<keyword evidence="4 7" id="KW-0472">Membrane</keyword>
<feature type="domain" description="Threonine/Serine exporter ThrE" evidence="9">
    <location>
        <begin position="585"/>
        <end position="719"/>
    </location>
</feature>
<organism evidence="10 11">
    <name type="scientific">Geranomyces variabilis</name>
    <dbReference type="NCBI Taxonomy" id="109894"/>
    <lineage>
        <taxon>Eukaryota</taxon>
        <taxon>Fungi</taxon>
        <taxon>Fungi incertae sedis</taxon>
        <taxon>Chytridiomycota</taxon>
        <taxon>Chytridiomycota incertae sedis</taxon>
        <taxon>Chytridiomycetes</taxon>
        <taxon>Spizellomycetales</taxon>
        <taxon>Powellomycetaceae</taxon>
        <taxon>Geranomyces</taxon>
    </lineage>
</organism>
<sequence length="734" mass="78756">MSLLDDIFSPARVATRSSDNPLFVEPIVADEDLTAPGEELQGLTTAGEPITRKNSVRTLHHVHSAHRRGSTAHSTLSAHRRNHSVVSSHRFHSHHHHHNHPHLAQLVTATASIASSIAANSIPPLDELEAPTPTSPPLPVHIPLATSPVRSFSADDINVAVVAADVAAPTTPSYLTPWQEEEPEENDVDARKENDNVDDCVPEVIVNMPALPPPAAETRSGILTTAEHSSAIGNGSGRSISFVPRSLLKTIDMWKKNMDLNELSVRSAPPMLALDRKPSICYSCDDEGAESAAAYDRWKDARSEHTIVSGFVTTDALKRRDLVIKLTRALSTYGAPSHRLEHLLANVGDVLEVESTFFVLPALILISFGNEDHSSSTHLVKTPQGFNMDKLTAVNALCLDLASGTLMIDEALERLSQIRLAREYGNLVSLGTFPLVSMGIAIAGFNANWLEASVAAVLSLLVGGFGFLGAAYPSMQFLMEFGSALFVGLLARCFKKVTGTICMDETVVTLSALAILLPGLSLTLAILELSTRNLVSGTVRMFGALFTAMMIGFALSVGPLLWKDEISPLRDSSCAKQQITPMWNFLFFPLMSASICIFFQAHPRLWPIMMSVSALGFVSSYFLNNVEALSAQGGQVPTALSALAIGLASNIYARITNQVAVAPILSGILLLVPGSLGVRSTLDMLGTTQGTSSSKGGTSFAFSMLLIGFCITLGLSVATRLVFPIRNPKINLTF</sequence>
<dbReference type="AlphaFoldDB" id="A0AAD5TDM8"/>
<accession>A0AAD5TDM8</accession>
<evidence type="ECO:0000256" key="5">
    <source>
        <dbReference type="ARBA" id="ARBA00034125"/>
    </source>
</evidence>
<evidence type="ECO:0000256" key="1">
    <source>
        <dbReference type="ARBA" id="ARBA00004141"/>
    </source>
</evidence>
<proteinExistence type="inferred from homology"/>
<comment type="subcellular location">
    <subcellularLocation>
        <location evidence="1">Membrane</location>
        <topology evidence="1">Multi-pass membrane protein</topology>
    </subcellularLocation>
</comment>
<feature type="transmembrane region" description="Helical" evidence="7">
    <location>
        <begin position="636"/>
        <end position="653"/>
    </location>
</feature>
<dbReference type="InterPro" id="IPR024528">
    <property type="entry name" value="ThrE_2"/>
</dbReference>
<feature type="transmembrane region" description="Helical" evidence="7">
    <location>
        <begin position="506"/>
        <end position="527"/>
    </location>
</feature>
<evidence type="ECO:0000256" key="6">
    <source>
        <dbReference type="SAM" id="MobiDB-lite"/>
    </source>
</evidence>
<keyword evidence="3 7" id="KW-1133">Transmembrane helix</keyword>
<comment type="similarity">
    <text evidence="5">Belongs to the ThrE exporter (TC 2.A.79) family.</text>
</comment>
<feature type="region of interest" description="Disordered" evidence="6">
    <location>
        <begin position="173"/>
        <end position="192"/>
    </location>
</feature>
<keyword evidence="11" id="KW-1185">Reference proteome</keyword>
<reference evidence="10" key="1">
    <citation type="submission" date="2020-05" db="EMBL/GenBank/DDBJ databases">
        <title>Phylogenomic resolution of chytrid fungi.</title>
        <authorList>
            <person name="Stajich J.E."/>
            <person name="Amses K."/>
            <person name="Simmons R."/>
            <person name="Seto K."/>
            <person name="Myers J."/>
            <person name="Bonds A."/>
            <person name="Quandt C.A."/>
            <person name="Barry K."/>
            <person name="Liu P."/>
            <person name="Grigoriev I."/>
            <person name="Longcore J.E."/>
            <person name="James T.Y."/>
        </authorList>
    </citation>
    <scope>NUCLEOTIDE SEQUENCE</scope>
    <source>
        <strain evidence="10">JEL0379</strain>
    </source>
</reference>
<dbReference type="InterPro" id="IPR051361">
    <property type="entry name" value="ThrE/Ser_Exporter"/>
</dbReference>
<protein>
    <recommendedName>
        <fullName evidence="12">Pheromone-regulated membrane protein 10</fullName>
    </recommendedName>
</protein>
<dbReference type="GO" id="GO:0016020">
    <property type="term" value="C:membrane"/>
    <property type="evidence" value="ECO:0007669"/>
    <property type="project" value="UniProtKB-SubCell"/>
</dbReference>
<keyword evidence="2 7" id="KW-0812">Transmembrane</keyword>
<gene>
    <name evidence="10" type="ORF">HDU87_007819</name>
</gene>
<dbReference type="EMBL" id="JADGJQ010000075">
    <property type="protein sequence ID" value="KAJ3172817.1"/>
    <property type="molecule type" value="Genomic_DNA"/>
</dbReference>
<dbReference type="Proteomes" id="UP001212152">
    <property type="component" value="Unassembled WGS sequence"/>
</dbReference>
<feature type="domain" description="Threonine/serine exporter-like N-terminal" evidence="8">
    <location>
        <begin position="321"/>
        <end position="558"/>
    </location>
</feature>
<dbReference type="Pfam" id="PF12821">
    <property type="entry name" value="ThrE_2"/>
    <property type="match status" value="1"/>
</dbReference>